<dbReference type="PANTHER" id="PTHR46585:SF1">
    <property type="entry name" value="CHROMO DOMAIN-CONTAINING PROTEIN"/>
    <property type="match status" value="1"/>
</dbReference>
<evidence type="ECO:0000259" key="2">
    <source>
        <dbReference type="PROSITE" id="PS50994"/>
    </source>
</evidence>
<evidence type="ECO:0000313" key="3">
    <source>
        <dbReference type="EMBL" id="RWS26471.1"/>
    </source>
</evidence>
<dbReference type="PANTHER" id="PTHR46585">
    <property type="entry name" value="INTEGRASE CORE DOMAIN CONTAINING PROTEIN"/>
    <property type="match status" value="1"/>
</dbReference>
<accession>A0A443SG23</accession>
<sequence length="444" mass="52020">MLKQLKIILKLAKINAYDENGRIRDKSGTFIENISRVLLAEKEFIDLLNEANIDPELIINDNVRKNSSIKPIITETIEPSRSETIKRKRDDLDDEYDGPPELERFDEPPPKRTREEADKLEMPTLERADSPIFYKRKKPSPWDKEKILNDLYYNPKYASAFSTAEKLFKSAKLKSPTLTLKEVKEWLSGELTYTLHKPARKNFSRNKIIVQNIDEQWQADLVDLQQFHKQNNDIFSKYAWAIPIKTKTGKNVANAFNEIFKERTPASIQTDKGTEFLNFDVKQIMRKHNINHFTSNNEEIKCAVVERTRRYIDVLSQLIDAYNNTKHRTIKMKPTSVTHENSIEVFRNTYGVSKRRDLFKKTKLLPIGTNVRKQYKLKNFEKGYYPNWSDAIYTITKGQQRQSKPTYKIATEKGDVINKTFYPEELQKKKFYESGNAMVNCNIL</sequence>
<dbReference type="InterPro" id="IPR001584">
    <property type="entry name" value="Integrase_cat-core"/>
</dbReference>
<dbReference type="InterPro" id="IPR012337">
    <property type="entry name" value="RNaseH-like_sf"/>
</dbReference>
<evidence type="ECO:0000313" key="4">
    <source>
        <dbReference type="Proteomes" id="UP000288716"/>
    </source>
</evidence>
<feature type="compositionally biased region" description="Basic and acidic residues" evidence="1">
    <location>
        <begin position="80"/>
        <end position="91"/>
    </location>
</feature>
<proteinExistence type="predicted"/>
<keyword evidence="4" id="KW-1185">Reference proteome</keyword>
<name>A0A443SG23_9ACAR</name>
<dbReference type="GO" id="GO:0003676">
    <property type="term" value="F:nucleic acid binding"/>
    <property type="evidence" value="ECO:0007669"/>
    <property type="project" value="InterPro"/>
</dbReference>
<gene>
    <name evidence="3" type="ORF">B4U80_02435</name>
</gene>
<dbReference type="VEuPathDB" id="VectorBase:LDEU005571"/>
<dbReference type="PROSITE" id="PS50994">
    <property type="entry name" value="INTEGRASE"/>
    <property type="match status" value="1"/>
</dbReference>
<reference evidence="3 4" key="1">
    <citation type="journal article" date="2018" name="Gigascience">
        <title>Genomes of trombidid mites reveal novel predicted allergens and laterally-transferred genes associated with secondary metabolism.</title>
        <authorList>
            <person name="Dong X."/>
            <person name="Chaisiri K."/>
            <person name="Xia D."/>
            <person name="Armstrong S.D."/>
            <person name="Fang Y."/>
            <person name="Donnelly M.J."/>
            <person name="Kadowaki T."/>
            <person name="McGarry J.W."/>
            <person name="Darby A.C."/>
            <person name="Makepeace B.L."/>
        </authorList>
    </citation>
    <scope>NUCLEOTIDE SEQUENCE [LARGE SCALE GENOMIC DNA]</scope>
    <source>
        <strain evidence="3">UoL-UT</strain>
    </source>
</reference>
<dbReference type="InterPro" id="IPR036397">
    <property type="entry name" value="RNaseH_sf"/>
</dbReference>
<evidence type="ECO:0000256" key="1">
    <source>
        <dbReference type="SAM" id="MobiDB-lite"/>
    </source>
</evidence>
<protein>
    <recommendedName>
        <fullName evidence="2">Integrase catalytic domain-containing protein</fullName>
    </recommendedName>
</protein>
<dbReference type="OrthoDB" id="6408700at2759"/>
<feature type="compositionally biased region" description="Basic and acidic residues" evidence="1">
    <location>
        <begin position="101"/>
        <end position="118"/>
    </location>
</feature>
<feature type="domain" description="Integrase catalytic" evidence="2">
    <location>
        <begin position="194"/>
        <end position="374"/>
    </location>
</feature>
<comment type="caution">
    <text evidence="3">The sequence shown here is derived from an EMBL/GenBank/DDBJ whole genome shotgun (WGS) entry which is preliminary data.</text>
</comment>
<dbReference type="AlphaFoldDB" id="A0A443SG23"/>
<dbReference type="Proteomes" id="UP000288716">
    <property type="component" value="Unassembled WGS sequence"/>
</dbReference>
<dbReference type="SUPFAM" id="SSF53098">
    <property type="entry name" value="Ribonuclease H-like"/>
    <property type="match status" value="1"/>
</dbReference>
<dbReference type="STRING" id="299467.A0A443SG23"/>
<organism evidence="3 4">
    <name type="scientific">Leptotrombidium deliense</name>
    <dbReference type="NCBI Taxonomy" id="299467"/>
    <lineage>
        <taxon>Eukaryota</taxon>
        <taxon>Metazoa</taxon>
        <taxon>Ecdysozoa</taxon>
        <taxon>Arthropoda</taxon>
        <taxon>Chelicerata</taxon>
        <taxon>Arachnida</taxon>
        <taxon>Acari</taxon>
        <taxon>Acariformes</taxon>
        <taxon>Trombidiformes</taxon>
        <taxon>Prostigmata</taxon>
        <taxon>Anystina</taxon>
        <taxon>Parasitengona</taxon>
        <taxon>Trombiculoidea</taxon>
        <taxon>Trombiculidae</taxon>
        <taxon>Leptotrombidium</taxon>
    </lineage>
</organism>
<dbReference type="Gene3D" id="3.30.420.10">
    <property type="entry name" value="Ribonuclease H-like superfamily/Ribonuclease H"/>
    <property type="match status" value="1"/>
</dbReference>
<dbReference type="GO" id="GO:0015074">
    <property type="term" value="P:DNA integration"/>
    <property type="evidence" value="ECO:0007669"/>
    <property type="project" value="InterPro"/>
</dbReference>
<feature type="region of interest" description="Disordered" evidence="1">
    <location>
        <begin position="80"/>
        <end position="118"/>
    </location>
</feature>
<dbReference type="EMBL" id="NCKV01002730">
    <property type="protein sequence ID" value="RWS26471.1"/>
    <property type="molecule type" value="Genomic_DNA"/>
</dbReference>